<dbReference type="STRING" id="1291734.FD02_GL000829"/>
<dbReference type="PANTHER" id="PTHR43479">
    <property type="entry name" value="ACREF/ENVCD OPERON REPRESSOR-RELATED"/>
    <property type="match status" value="1"/>
</dbReference>
<dbReference type="PROSITE" id="PS50977">
    <property type="entry name" value="HTH_TETR_2"/>
    <property type="match status" value="1"/>
</dbReference>
<reference evidence="4 5" key="1">
    <citation type="journal article" date="2015" name="Genome Announc.">
        <title>Expanding the biotechnology potential of lactobacilli through comparative genomics of 213 strains and associated genera.</title>
        <authorList>
            <person name="Sun Z."/>
            <person name="Harris H.M."/>
            <person name="McCann A."/>
            <person name="Guo C."/>
            <person name="Argimon S."/>
            <person name="Zhang W."/>
            <person name="Yang X."/>
            <person name="Jeffery I.B."/>
            <person name="Cooney J.C."/>
            <person name="Kagawa T.F."/>
            <person name="Liu W."/>
            <person name="Song Y."/>
            <person name="Salvetti E."/>
            <person name="Wrobel A."/>
            <person name="Rasinkangas P."/>
            <person name="Parkhill J."/>
            <person name="Rea M.C."/>
            <person name="O'Sullivan O."/>
            <person name="Ritari J."/>
            <person name="Douillard F.P."/>
            <person name="Paul Ross R."/>
            <person name="Yang R."/>
            <person name="Briner A.E."/>
            <person name="Felis G.E."/>
            <person name="de Vos W.M."/>
            <person name="Barrangou R."/>
            <person name="Klaenhammer T.R."/>
            <person name="Caufield P.W."/>
            <person name="Cui Y."/>
            <person name="Zhang H."/>
            <person name="O'Toole P.W."/>
        </authorList>
    </citation>
    <scope>NUCLEOTIDE SEQUENCE [LARGE SCALE GENOMIC DNA]</scope>
    <source>
        <strain evidence="4 5">JCM 17158</strain>
    </source>
</reference>
<keyword evidence="5" id="KW-1185">Reference proteome</keyword>
<dbReference type="SUPFAM" id="SSF46689">
    <property type="entry name" value="Homeodomain-like"/>
    <property type="match status" value="1"/>
</dbReference>
<dbReference type="Proteomes" id="UP000051804">
    <property type="component" value="Unassembled WGS sequence"/>
</dbReference>
<dbReference type="Pfam" id="PF00440">
    <property type="entry name" value="TetR_N"/>
    <property type="match status" value="1"/>
</dbReference>
<evidence type="ECO:0000256" key="2">
    <source>
        <dbReference type="PROSITE-ProRule" id="PRU00335"/>
    </source>
</evidence>
<accession>A0A0R1JT34</accession>
<evidence type="ECO:0000313" key="5">
    <source>
        <dbReference type="Proteomes" id="UP000051804"/>
    </source>
</evidence>
<proteinExistence type="predicted"/>
<gene>
    <name evidence="4" type="ORF">FD02_GL000829</name>
</gene>
<name>A0A0R1JT34_9LACO</name>
<dbReference type="PATRIC" id="fig|1291734.4.peg.855"/>
<dbReference type="InterPro" id="IPR009057">
    <property type="entry name" value="Homeodomain-like_sf"/>
</dbReference>
<dbReference type="RefSeq" id="WP_054722214.1">
    <property type="nucleotide sequence ID" value="NZ_AZDJ01000001.1"/>
</dbReference>
<evidence type="ECO:0000259" key="3">
    <source>
        <dbReference type="PROSITE" id="PS50977"/>
    </source>
</evidence>
<dbReference type="GO" id="GO:0003677">
    <property type="term" value="F:DNA binding"/>
    <property type="evidence" value="ECO:0007669"/>
    <property type="project" value="UniProtKB-UniRule"/>
</dbReference>
<sequence length="212" mass="24309">MPKPTFFRLADEKRSRLIKAAYDEFTRAPFAEASISNIIKDAGIPRGSFYQYFDDKADVYFYLLNRMKTSATMQIKQAMDVHDGDLFAAMRSLFAGMAKALIEGPYAKFYRNIFMYMDFHAASKMSTPPPPHPHGNGEIMDFLVDRTDMTKLRVSSEEDLRTLIHQLMGLFMQTIGYYYNRQSAGAVVDEAALLRRLNQLLDWLEFGAGQPR</sequence>
<evidence type="ECO:0000256" key="1">
    <source>
        <dbReference type="ARBA" id="ARBA00023125"/>
    </source>
</evidence>
<feature type="domain" description="HTH tetR-type" evidence="3">
    <location>
        <begin position="11"/>
        <end position="71"/>
    </location>
</feature>
<dbReference type="PANTHER" id="PTHR43479:SF11">
    <property type="entry name" value="ACREF_ENVCD OPERON REPRESSOR-RELATED"/>
    <property type="match status" value="1"/>
</dbReference>
<dbReference type="AlphaFoldDB" id="A0A0R1JT34"/>
<dbReference type="EMBL" id="AZDJ01000001">
    <property type="protein sequence ID" value="KRK74232.1"/>
    <property type="molecule type" value="Genomic_DNA"/>
</dbReference>
<evidence type="ECO:0000313" key="4">
    <source>
        <dbReference type="EMBL" id="KRK74232.1"/>
    </source>
</evidence>
<protein>
    <submittedName>
        <fullName evidence="4">Transcriptional regulator</fullName>
    </submittedName>
</protein>
<dbReference type="Gene3D" id="1.10.357.10">
    <property type="entry name" value="Tetracycline Repressor, domain 2"/>
    <property type="match status" value="1"/>
</dbReference>
<dbReference type="OrthoDB" id="9812484at2"/>
<organism evidence="4 5">
    <name type="scientific">Lacticaseibacillus nasuensis JCM 17158</name>
    <dbReference type="NCBI Taxonomy" id="1291734"/>
    <lineage>
        <taxon>Bacteria</taxon>
        <taxon>Bacillati</taxon>
        <taxon>Bacillota</taxon>
        <taxon>Bacilli</taxon>
        <taxon>Lactobacillales</taxon>
        <taxon>Lactobacillaceae</taxon>
        <taxon>Lacticaseibacillus</taxon>
    </lineage>
</organism>
<dbReference type="Pfam" id="PF17924">
    <property type="entry name" value="TetR_C_19"/>
    <property type="match status" value="1"/>
</dbReference>
<comment type="caution">
    <text evidence="4">The sequence shown here is derived from an EMBL/GenBank/DDBJ whole genome shotgun (WGS) entry which is preliminary data.</text>
</comment>
<dbReference type="InterPro" id="IPR050624">
    <property type="entry name" value="HTH-type_Tx_Regulator"/>
</dbReference>
<dbReference type="InterPro" id="IPR001647">
    <property type="entry name" value="HTH_TetR"/>
</dbReference>
<feature type="DNA-binding region" description="H-T-H motif" evidence="2">
    <location>
        <begin position="34"/>
        <end position="53"/>
    </location>
</feature>
<keyword evidence="1 2" id="KW-0238">DNA-binding</keyword>